<organism evidence="2 3">
    <name type="scientific">Sphingobacterium gobiense</name>
    <dbReference type="NCBI Taxonomy" id="1382456"/>
    <lineage>
        <taxon>Bacteria</taxon>
        <taxon>Pseudomonadati</taxon>
        <taxon>Bacteroidota</taxon>
        <taxon>Sphingobacteriia</taxon>
        <taxon>Sphingobacteriales</taxon>
        <taxon>Sphingobacteriaceae</taxon>
        <taxon>Sphingobacterium</taxon>
    </lineage>
</organism>
<dbReference type="OrthoDB" id="1122951at2"/>
<dbReference type="RefSeq" id="WP_105725888.1">
    <property type="nucleotide sequence ID" value="NZ_PVBS01000002.1"/>
</dbReference>
<sequence length="465" mass="50055">MKNRTIKSLLFGSVLALGAMVSCEKNNGPDDGSDSGASGPDNQPRQFITLTAAIPGSNGRAGDGGTSAYALTLEEATDATKELDIYTNGYGLRSQRTARVQGSINGNFLYNIQYTGTNGGVFNKYRVTGGADFEDTNEELNVASMLSTSPRWVKAAEGIGVGVKIEGAEAPIDPAKAEVGEQTYEYVRGSVDIAIIDLDDPRVPNSTEFDFPFTDEEKEAGYAVGRIDVPVINGNKIYIGCALSKVDPTKEPVSSTDDNTGEVSWSWQDDSENIRGTVTLVVDYPSLANPKVIWSTQSKASNNSYRTMTQYVGTDGHVYQATATSGSQILRINRNTADYDNSYNFDLKTALGTQNDVQIKAWRYIADGIGLVLYTESNVDGGYLALIDLNAVTARKLSTDNESDTNFSTTFGQYQNIGVAGNYAYVPLTASGKDGHLYIVNWRTGDVTKGIKLKGEVGSHFIGAY</sequence>
<evidence type="ECO:0000256" key="1">
    <source>
        <dbReference type="SAM" id="MobiDB-lite"/>
    </source>
</evidence>
<dbReference type="PROSITE" id="PS51257">
    <property type="entry name" value="PROKAR_LIPOPROTEIN"/>
    <property type="match status" value="1"/>
</dbReference>
<accession>A0A2S9JLD9</accession>
<gene>
    <name evidence="2" type="ORF">C5749_10700</name>
</gene>
<keyword evidence="3" id="KW-1185">Reference proteome</keyword>
<dbReference type="AlphaFoldDB" id="A0A2S9JLD9"/>
<feature type="region of interest" description="Disordered" evidence="1">
    <location>
        <begin position="25"/>
        <end position="44"/>
    </location>
</feature>
<dbReference type="EMBL" id="PVBS01000002">
    <property type="protein sequence ID" value="PRD53970.1"/>
    <property type="molecule type" value="Genomic_DNA"/>
</dbReference>
<evidence type="ECO:0000313" key="3">
    <source>
        <dbReference type="Proteomes" id="UP000238642"/>
    </source>
</evidence>
<reference evidence="2 3" key="1">
    <citation type="submission" date="2018-02" db="EMBL/GenBank/DDBJ databases">
        <title>The draft genome of Sphingobacterium gobiense H7.</title>
        <authorList>
            <person name="Li L."/>
            <person name="Liu L."/>
            <person name="Zhang X."/>
            <person name="Wang T."/>
            <person name="Liang L."/>
        </authorList>
    </citation>
    <scope>NUCLEOTIDE SEQUENCE [LARGE SCALE GENOMIC DNA]</scope>
    <source>
        <strain evidence="2 3">ACCC 05757</strain>
    </source>
</reference>
<evidence type="ECO:0008006" key="4">
    <source>
        <dbReference type="Google" id="ProtNLM"/>
    </source>
</evidence>
<protein>
    <recommendedName>
        <fullName evidence="4">DUF4374 domain-containing protein</fullName>
    </recommendedName>
</protein>
<name>A0A2S9JLD9_9SPHI</name>
<proteinExistence type="predicted"/>
<comment type="caution">
    <text evidence="2">The sequence shown here is derived from an EMBL/GenBank/DDBJ whole genome shotgun (WGS) entry which is preliminary data.</text>
</comment>
<dbReference type="Proteomes" id="UP000238642">
    <property type="component" value="Unassembled WGS sequence"/>
</dbReference>
<evidence type="ECO:0000313" key="2">
    <source>
        <dbReference type="EMBL" id="PRD53970.1"/>
    </source>
</evidence>